<dbReference type="AlphaFoldDB" id="A0A6V8M0E7"/>
<reference evidence="2 3" key="1">
    <citation type="submission" date="2020-04" db="EMBL/GenBank/DDBJ databases">
        <authorList>
            <consortium name="Desulfovibrio sp. FSS-1 genome sequencing consortium"/>
            <person name="Shimoshige H."/>
            <person name="Kobayashi H."/>
            <person name="Maekawa T."/>
        </authorList>
    </citation>
    <scope>NUCLEOTIDE SEQUENCE [LARGE SCALE GENOMIC DNA]</scope>
    <source>
        <strain evidence="2 3">SIID29052-01</strain>
    </source>
</reference>
<feature type="chain" id="PRO_5028811749" description="PsbP C-terminal domain-containing protein" evidence="1">
    <location>
        <begin position="27"/>
        <end position="216"/>
    </location>
</feature>
<dbReference type="RefSeq" id="WP_173087071.1">
    <property type="nucleotide sequence ID" value="NZ_BLTE01000026.1"/>
</dbReference>
<evidence type="ECO:0000313" key="3">
    <source>
        <dbReference type="Proteomes" id="UP000494245"/>
    </source>
</evidence>
<keyword evidence="3" id="KW-1185">Reference proteome</keyword>
<comment type="caution">
    <text evidence="2">The sequence shown here is derived from an EMBL/GenBank/DDBJ whole genome shotgun (WGS) entry which is preliminary data.</text>
</comment>
<evidence type="ECO:0000313" key="2">
    <source>
        <dbReference type="EMBL" id="GFK95938.1"/>
    </source>
</evidence>
<feature type="signal peptide" evidence="1">
    <location>
        <begin position="1"/>
        <end position="26"/>
    </location>
</feature>
<accession>A0A6V8M0E7</accession>
<evidence type="ECO:0000256" key="1">
    <source>
        <dbReference type="SAM" id="SignalP"/>
    </source>
</evidence>
<sequence>MNKRFRLSIALGVCILSLAFALPALAQFGVLQQGLDAVTKKDKAPAPAQGQGGKGFAGGVSKPLAQATTFKNTARNLEFTIPAGWEKVSGEPESDSVSFQKPGSTMGFTLHMTQMQPSFPAKASVDASLKSAKEDIKIKKLLEAKRRDDGDPKKKCGVIGWEVVEAPQTNGIQRIIWQCYDGQNFYINLMAYSSNEEFQAAQPTLRQVMDSIKFCK</sequence>
<organism evidence="2 3">
    <name type="scientific">Fundidesulfovibrio magnetotacticus</name>
    <dbReference type="NCBI Taxonomy" id="2730080"/>
    <lineage>
        <taxon>Bacteria</taxon>
        <taxon>Pseudomonadati</taxon>
        <taxon>Thermodesulfobacteriota</taxon>
        <taxon>Desulfovibrionia</taxon>
        <taxon>Desulfovibrionales</taxon>
        <taxon>Desulfovibrionaceae</taxon>
        <taxon>Fundidesulfovibrio</taxon>
    </lineage>
</organism>
<dbReference type="EMBL" id="BLTE01000026">
    <property type="protein sequence ID" value="GFK95938.1"/>
    <property type="molecule type" value="Genomic_DNA"/>
</dbReference>
<proteinExistence type="predicted"/>
<gene>
    <name evidence="2" type="ORF">NNJEOMEG_03811</name>
</gene>
<name>A0A6V8M0E7_9BACT</name>
<dbReference type="Proteomes" id="UP000494245">
    <property type="component" value="Unassembled WGS sequence"/>
</dbReference>
<keyword evidence="1" id="KW-0732">Signal</keyword>
<reference evidence="2 3" key="2">
    <citation type="submission" date="2020-05" db="EMBL/GenBank/DDBJ databases">
        <title>Draft genome sequence of Desulfovibrio sp. strainFSS-1.</title>
        <authorList>
            <person name="Shimoshige H."/>
            <person name="Kobayashi H."/>
            <person name="Maekawa T."/>
        </authorList>
    </citation>
    <scope>NUCLEOTIDE SEQUENCE [LARGE SCALE GENOMIC DNA]</scope>
    <source>
        <strain evidence="2 3">SIID29052-01</strain>
    </source>
</reference>
<evidence type="ECO:0008006" key="4">
    <source>
        <dbReference type="Google" id="ProtNLM"/>
    </source>
</evidence>
<protein>
    <recommendedName>
        <fullName evidence="4">PsbP C-terminal domain-containing protein</fullName>
    </recommendedName>
</protein>